<evidence type="ECO:0000313" key="3">
    <source>
        <dbReference type="EMBL" id="MUM65565.1"/>
    </source>
</evidence>
<feature type="transmembrane region" description="Helical" evidence="1">
    <location>
        <begin position="180"/>
        <end position="198"/>
    </location>
</feature>
<sequence length="336" mass="36495">MNNINDTMVKYCPRCGTQVPDDARFCPKCGFDFSTLQQPSQQPTQPQIQPLIDTATRVSRYIPTLTKYGKLLVILAIIFEGLTTILFTVDALTSSAKYSGSATTIAIDSLLMISAIFYLIAPIFSFPVKGLEVKKLTIILGIFAFLLLAISYILIAKETSSSSIVVRGLTIYGVPLCDNITAGIIILIGVIFIILSIFMDLGQLVNSIIQVVGIILIYAYTYYNNFNFESFLWGVAVSIVIIFNLIPYFYKGEYAKMIVSIGYSIGILIFTIGTLITGISQVSAGAPSSYSSALLHAMYGTYLTAGVLGILAGALGILDSIFMLIYAITMKSSPPM</sequence>
<feature type="transmembrane region" description="Helical" evidence="1">
    <location>
        <begin position="299"/>
        <end position="328"/>
    </location>
</feature>
<evidence type="ECO:0000313" key="4">
    <source>
        <dbReference type="Proteomes" id="UP000440125"/>
    </source>
</evidence>
<feature type="transmembrane region" description="Helical" evidence="1">
    <location>
        <begin position="136"/>
        <end position="155"/>
    </location>
</feature>
<dbReference type="EMBL" id="WFIY01000004">
    <property type="protein sequence ID" value="MUM65565.1"/>
    <property type="molecule type" value="Genomic_DNA"/>
</dbReference>
<protein>
    <submittedName>
        <fullName evidence="3">Zinc-ribbon domain-containing protein</fullName>
    </submittedName>
</protein>
<gene>
    <name evidence="3" type="ORF">D1867_09975</name>
</gene>
<feature type="transmembrane region" description="Helical" evidence="1">
    <location>
        <begin position="257"/>
        <end position="279"/>
    </location>
</feature>
<organism evidence="3 4">
    <name type="scientific">Acidianus infernus</name>
    <dbReference type="NCBI Taxonomy" id="12915"/>
    <lineage>
        <taxon>Archaea</taxon>
        <taxon>Thermoproteota</taxon>
        <taxon>Thermoprotei</taxon>
        <taxon>Sulfolobales</taxon>
        <taxon>Sulfolobaceae</taxon>
        <taxon>Acidianus</taxon>
    </lineage>
</organism>
<feature type="transmembrane region" description="Helical" evidence="1">
    <location>
        <begin position="230"/>
        <end position="250"/>
    </location>
</feature>
<comment type="caution">
    <text evidence="3">The sequence shown here is derived from an EMBL/GenBank/DDBJ whole genome shotgun (WGS) entry which is preliminary data.</text>
</comment>
<keyword evidence="1" id="KW-1133">Transmembrane helix</keyword>
<feature type="transmembrane region" description="Helical" evidence="1">
    <location>
        <begin position="205"/>
        <end position="224"/>
    </location>
</feature>
<dbReference type="InterPro" id="IPR026870">
    <property type="entry name" value="Zinc_ribbon_dom"/>
</dbReference>
<reference evidence="3 4" key="1">
    <citation type="submission" date="2019-10" db="EMBL/GenBank/DDBJ databases">
        <title>Genome Sequences from Six Type Strain Members of the Archaeal Family Sulfolobaceae: Acidianus ambivalens, Acidianus infernus, Metallosphaera prunae, Stygiolobus azoricus, Sulfolobus metallicus, and Sulfurisphaera ohwakuensis.</title>
        <authorList>
            <person name="Counts J.A."/>
            <person name="Kelly R.M."/>
        </authorList>
    </citation>
    <scope>NUCLEOTIDE SEQUENCE [LARGE SCALE GENOMIC DNA]</scope>
    <source>
        <strain evidence="3 4">DSM 3191</strain>
    </source>
</reference>
<feature type="transmembrane region" description="Helical" evidence="1">
    <location>
        <begin position="101"/>
        <end position="124"/>
    </location>
</feature>
<dbReference type="AlphaFoldDB" id="A0A6A9QGX3"/>
<name>A0A6A9QGX3_ACIIN</name>
<accession>A0A6A9QGX3</accession>
<feature type="transmembrane region" description="Helical" evidence="1">
    <location>
        <begin position="71"/>
        <end position="89"/>
    </location>
</feature>
<keyword evidence="1" id="KW-0812">Transmembrane</keyword>
<keyword evidence="4" id="KW-1185">Reference proteome</keyword>
<keyword evidence="1" id="KW-0472">Membrane</keyword>
<feature type="domain" description="Zinc-ribbon" evidence="2">
    <location>
        <begin position="11"/>
        <end position="31"/>
    </location>
</feature>
<evidence type="ECO:0000259" key="2">
    <source>
        <dbReference type="Pfam" id="PF13240"/>
    </source>
</evidence>
<proteinExistence type="predicted"/>
<dbReference type="Proteomes" id="UP000440125">
    <property type="component" value="Unassembled WGS sequence"/>
</dbReference>
<evidence type="ECO:0000256" key="1">
    <source>
        <dbReference type="SAM" id="Phobius"/>
    </source>
</evidence>
<dbReference type="Pfam" id="PF13240">
    <property type="entry name" value="Zn_Ribbon_1"/>
    <property type="match status" value="1"/>
</dbReference>